<dbReference type="RefSeq" id="WP_006352598.1">
    <property type="nucleotide sequence ID" value="NZ_ADNY01000061.1"/>
</dbReference>
<evidence type="ECO:0000256" key="2">
    <source>
        <dbReference type="ARBA" id="ARBA00022670"/>
    </source>
</evidence>
<comment type="caution">
    <text evidence="6">The sequence shown here is derived from an EMBL/GenBank/DDBJ whole genome shotgun (WGS) entry which is preliminary data.</text>
</comment>
<dbReference type="PANTHER" id="PTHR47053">
    <property type="entry name" value="MUREIN DD-ENDOPEPTIDASE MEPH-RELATED"/>
    <property type="match status" value="1"/>
</dbReference>
<reference evidence="6 7" key="1">
    <citation type="submission" date="2010-04" db="EMBL/GenBank/DDBJ databases">
        <authorList>
            <person name="Muzny D."/>
            <person name="Qin X."/>
            <person name="Deng J."/>
            <person name="Jiang H."/>
            <person name="Liu Y."/>
            <person name="Qu J."/>
            <person name="Song X.-Z."/>
            <person name="Zhang L."/>
            <person name="Thornton R."/>
            <person name="Coyle M."/>
            <person name="Francisco L."/>
            <person name="Jackson L."/>
            <person name="Javaid M."/>
            <person name="Korchina V."/>
            <person name="Kovar C."/>
            <person name="Mata R."/>
            <person name="Mathew T."/>
            <person name="Ngo R."/>
            <person name="Nguyen L."/>
            <person name="Nguyen N."/>
            <person name="Okwuonu G."/>
            <person name="Ongeri F."/>
            <person name="Pham C."/>
            <person name="Simmons D."/>
            <person name="Wilczek-Boney K."/>
            <person name="Hale W."/>
            <person name="Jakkamsetti A."/>
            <person name="Pham P."/>
            <person name="Ruth R."/>
            <person name="San Lucas F."/>
            <person name="Warren J."/>
            <person name="Zhang J."/>
            <person name="Zhao Z."/>
            <person name="Zhou C."/>
            <person name="Zhu D."/>
            <person name="Lee S."/>
            <person name="Bess C."/>
            <person name="Blankenburg K."/>
            <person name="Forbes L."/>
            <person name="Fu Q."/>
            <person name="Gubbala S."/>
            <person name="Hirani K."/>
            <person name="Jayaseelan J.C."/>
            <person name="Lara F."/>
            <person name="Munidasa M."/>
            <person name="Palculict T."/>
            <person name="Patil S."/>
            <person name="Pu L.-L."/>
            <person name="Saada N."/>
            <person name="Tang L."/>
            <person name="Weissenberger G."/>
            <person name="Zhu Y."/>
            <person name="Hemphill L."/>
            <person name="Shang Y."/>
            <person name="Youmans B."/>
            <person name="Ayvaz T."/>
            <person name="Ross M."/>
            <person name="Santibanez J."/>
            <person name="Aqrawi P."/>
            <person name="Gross S."/>
            <person name="Joshi V."/>
            <person name="Fowler G."/>
            <person name="Nazareth L."/>
            <person name="Reid J."/>
            <person name="Worley K."/>
            <person name="Petrosino J."/>
            <person name="Highlander S."/>
            <person name="Gibbs R."/>
        </authorList>
    </citation>
    <scope>NUCLEOTIDE SEQUENCE [LARGE SCALE GENOMIC DNA]</scope>
    <source>
        <strain evidence="6 7">DSM 11664</strain>
    </source>
</reference>
<evidence type="ECO:0000259" key="5">
    <source>
        <dbReference type="PROSITE" id="PS51935"/>
    </source>
</evidence>
<dbReference type="PATRIC" id="fig|585524.9.peg.760"/>
<keyword evidence="3" id="KW-0378">Hydrolase</keyword>
<dbReference type="EMBL" id="ADNY01000061">
    <property type="protein sequence ID" value="EFG54911.1"/>
    <property type="molecule type" value="Genomic_DNA"/>
</dbReference>
<evidence type="ECO:0000313" key="6">
    <source>
        <dbReference type="EMBL" id="EFG54911.1"/>
    </source>
</evidence>
<dbReference type="SUPFAM" id="SSF54001">
    <property type="entry name" value="Cysteine proteinases"/>
    <property type="match status" value="1"/>
</dbReference>
<dbReference type="AlphaFoldDB" id="D4YV88"/>
<keyword evidence="4" id="KW-0788">Thiol protease</keyword>
<evidence type="ECO:0000256" key="1">
    <source>
        <dbReference type="ARBA" id="ARBA00007074"/>
    </source>
</evidence>
<dbReference type="eggNOG" id="COG0791">
    <property type="taxonomic scope" value="Bacteria"/>
</dbReference>
<name>D4YV88_9LACO</name>
<dbReference type="Proteomes" id="UP000004069">
    <property type="component" value="Unassembled WGS sequence"/>
</dbReference>
<evidence type="ECO:0000256" key="3">
    <source>
        <dbReference type="ARBA" id="ARBA00022801"/>
    </source>
</evidence>
<keyword evidence="7" id="KW-1185">Reference proteome</keyword>
<protein>
    <submittedName>
        <fullName evidence="6">NlpC/P60 family protein</fullName>
    </submittedName>
</protein>
<feature type="domain" description="NlpC/P60" evidence="5">
    <location>
        <begin position="159"/>
        <end position="277"/>
    </location>
</feature>
<organism evidence="6 7">
    <name type="scientific">Lactobacillus amylolyticus DSM 11664</name>
    <dbReference type="NCBI Taxonomy" id="585524"/>
    <lineage>
        <taxon>Bacteria</taxon>
        <taxon>Bacillati</taxon>
        <taxon>Bacillota</taxon>
        <taxon>Bacilli</taxon>
        <taxon>Lactobacillales</taxon>
        <taxon>Lactobacillaceae</taxon>
        <taxon>Lactobacillus</taxon>
    </lineage>
</organism>
<dbReference type="GO" id="GO:0008234">
    <property type="term" value="F:cysteine-type peptidase activity"/>
    <property type="evidence" value="ECO:0007669"/>
    <property type="project" value="UniProtKB-KW"/>
</dbReference>
<dbReference type="GO" id="GO:0006508">
    <property type="term" value="P:proteolysis"/>
    <property type="evidence" value="ECO:0007669"/>
    <property type="project" value="UniProtKB-KW"/>
</dbReference>
<proteinExistence type="inferred from homology"/>
<keyword evidence="2" id="KW-0645">Protease</keyword>
<dbReference type="Gene3D" id="3.90.1720.10">
    <property type="entry name" value="endopeptidase domain like (from Nostoc punctiforme)"/>
    <property type="match status" value="1"/>
</dbReference>
<gene>
    <name evidence="6" type="ORF">HMPREF0493_1449</name>
</gene>
<evidence type="ECO:0000313" key="7">
    <source>
        <dbReference type="Proteomes" id="UP000004069"/>
    </source>
</evidence>
<dbReference type="Pfam" id="PF00877">
    <property type="entry name" value="NLPC_P60"/>
    <property type="match status" value="1"/>
</dbReference>
<comment type="similarity">
    <text evidence="1">Belongs to the peptidase C40 family.</text>
</comment>
<sequence length="277" mass="29641">MKHRLLKLGAATAISVTGLGTFSSLKPVAASTFKTAIKRVKISYLPGKGVKIWTSYNSGCFLGYQAKDGTEWNVVKTAVDKKGNLWYMVGDDEWIQARYTVDVDSSSSTTTTSKKTTKKSSKKAASVKKAAAIVSKTAKKTSKTTKTTKTAKASSQVPTSAASTIVSLANQEVGKTYVWGGVGPDSFDCSGLVQYVYAKAGVNLPRTTYDQVKVGTTVSMSNLQAGDLIFWGSTTAPYHVAIYVGNNQYVDAATPDQGVVLQTLSSYYYPSIAKRVL</sequence>
<dbReference type="PROSITE" id="PS51935">
    <property type="entry name" value="NLPC_P60"/>
    <property type="match status" value="1"/>
</dbReference>
<dbReference type="OrthoDB" id="1654978at2"/>
<dbReference type="PANTHER" id="PTHR47053:SF1">
    <property type="entry name" value="MUREIN DD-ENDOPEPTIDASE MEPH-RELATED"/>
    <property type="match status" value="1"/>
</dbReference>
<evidence type="ECO:0000256" key="4">
    <source>
        <dbReference type="ARBA" id="ARBA00022807"/>
    </source>
</evidence>
<accession>D4YV88</accession>
<dbReference type="InterPro" id="IPR051202">
    <property type="entry name" value="Peptidase_C40"/>
</dbReference>
<dbReference type="InterPro" id="IPR000064">
    <property type="entry name" value="NLP_P60_dom"/>
</dbReference>
<dbReference type="InterPro" id="IPR038765">
    <property type="entry name" value="Papain-like_cys_pep_sf"/>
</dbReference>